<dbReference type="InterPro" id="IPR001826">
    <property type="entry name" value="RHS"/>
</dbReference>
<dbReference type="RefSeq" id="WP_143949866.1">
    <property type="nucleotide sequence ID" value="NZ_BAABMB010000008.1"/>
</dbReference>
<name>A0A556AEC5_9BURK</name>
<dbReference type="NCBIfam" id="TIGR01643">
    <property type="entry name" value="YD_repeat_2x"/>
    <property type="match status" value="1"/>
</dbReference>
<evidence type="ECO:0008006" key="6">
    <source>
        <dbReference type="Google" id="ProtNLM"/>
    </source>
</evidence>
<evidence type="ECO:0000259" key="2">
    <source>
        <dbReference type="Pfam" id="PF09994"/>
    </source>
</evidence>
<accession>A0A556AEC5</accession>
<dbReference type="InterPro" id="IPR006530">
    <property type="entry name" value="YD"/>
</dbReference>
<reference evidence="4 5" key="1">
    <citation type="submission" date="2019-07" db="EMBL/GenBank/DDBJ databases">
        <title>Qingshengfaniella alkalisoli gen. nov., sp. nov., isolated from saline soil.</title>
        <authorList>
            <person name="Xu L."/>
            <person name="Huang X.-X."/>
            <person name="Sun J.-Q."/>
        </authorList>
    </citation>
    <scope>NUCLEOTIDE SEQUENCE [LARGE SCALE GENOMIC DNA]</scope>
    <source>
        <strain evidence="4 5">DSM 27279</strain>
    </source>
</reference>
<dbReference type="PANTHER" id="PTHR32305:SF15">
    <property type="entry name" value="PROTEIN RHSA-RELATED"/>
    <property type="match status" value="1"/>
</dbReference>
<dbReference type="NCBIfam" id="TIGR03696">
    <property type="entry name" value="Rhs_assc_core"/>
    <property type="match status" value="1"/>
</dbReference>
<evidence type="ECO:0000259" key="1">
    <source>
        <dbReference type="Pfam" id="PF03527"/>
    </source>
</evidence>
<dbReference type="InterPro" id="IPR050708">
    <property type="entry name" value="T6SS_VgrG/RHS"/>
</dbReference>
<protein>
    <recommendedName>
        <fullName evidence="6">DUF2235 domain-containing protein</fullName>
    </recommendedName>
</protein>
<dbReference type="PANTHER" id="PTHR32305">
    <property type="match status" value="1"/>
</dbReference>
<dbReference type="Pfam" id="PF20148">
    <property type="entry name" value="DUF6531"/>
    <property type="match status" value="1"/>
</dbReference>
<dbReference type="InterPro" id="IPR018712">
    <property type="entry name" value="Tle1-like_cat"/>
</dbReference>
<dbReference type="InterPro" id="IPR022385">
    <property type="entry name" value="Rhs_assc_core"/>
</dbReference>
<dbReference type="InterPro" id="IPR029058">
    <property type="entry name" value="AB_hydrolase_fold"/>
</dbReference>
<dbReference type="Pfam" id="PF03527">
    <property type="entry name" value="RHS"/>
    <property type="match status" value="1"/>
</dbReference>
<dbReference type="OrthoDB" id="5445630at2"/>
<proteinExistence type="predicted"/>
<comment type="caution">
    <text evidence="4">The sequence shown here is derived from an EMBL/GenBank/DDBJ whole genome shotgun (WGS) entry which is preliminary data.</text>
</comment>
<feature type="domain" description="RHS protein conserved region" evidence="1">
    <location>
        <begin position="837"/>
        <end position="870"/>
    </location>
</feature>
<evidence type="ECO:0000259" key="3">
    <source>
        <dbReference type="Pfam" id="PF20148"/>
    </source>
</evidence>
<dbReference type="InterPro" id="IPR045351">
    <property type="entry name" value="DUF6531"/>
</dbReference>
<evidence type="ECO:0000313" key="4">
    <source>
        <dbReference type="EMBL" id="TSH91241.1"/>
    </source>
</evidence>
<dbReference type="SUPFAM" id="SSF53474">
    <property type="entry name" value="alpha/beta-Hydrolases"/>
    <property type="match status" value="1"/>
</dbReference>
<dbReference type="Proteomes" id="UP000318405">
    <property type="component" value="Unassembled WGS sequence"/>
</dbReference>
<dbReference type="Gene3D" id="2.180.10.10">
    <property type="entry name" value="RHS repeat-associated core"/>
    <property type="match status" value="2"/>
</dbReference>
<evidence type="ECO:0000313" key="5">
    <source>
        <dbReference type="Proteomes" id="UP000318405"/>
    </source>
</evidence>
<dbReference type="EMBL" id="VLTJ01000037">
    <property type="protein sequence ID" value="TSH91241.1"/>
    <property type="molecule type" value="Genomic_DNA"/>
</dbReference>
<keyword evidence="5" id="KW-1185">Reference proteome</keyword>
<gene>
    <name evidence="4" type="ORF">FOZ76_19040</name>
</gene>
<feature type="domain" description="DUF6531" evidence="3">
    <location>
        <begin position="37"/>
        <end position="110"/>
    </location>
</feature>
<dbReference type="Pfam" id="PF09994">
    <property type="entry name" value="T6SS_Tle1-like_cat"/>
    <property type="match status" value="1"/>
</dbReference>
<organism evidence="4 5">
    <name type="scientific">Verticiella sediminum</name>
    <dbReference type="NCBI Taxonomy" id="1247510"/>
    <lineage>
        <taxon>Bacteria</taxon>
        <taxon>Pseudomonadati</taxon>
        <taxon>Pseudomonadota</taxon>
        <taxon>Betaproteobacteria</taxon>
        <taxon>Burkholderiales</taxon>
        <taxon>Alcaligenaceae</taxon>
        <taxon>Verticiella</taxon>
    </lineage>
</organism>
<sequence length="1308" mass="141226">MAKAADDFSCGPSQLGSPCGEAGPATLAVPGAGAGAGNPVHLATGNKHQREIDLPALPGVLGLTWGRQYNAQDPRAGAFGPAWAHVYDTRIVRAGGMLQIVQADGSRIDFRVLPGDAERCASDDPAHGELIRLPGGGYRWRWPDGRTLVFDHGGLLVEICAPTGHRLRIQRGLVPGQPLYGQVLRVVDPAGRMLQVQHDAQGRIQRVSTPAGVLEYAYDDAGRLVDVRFPDGHRREYRYAPGLRAALASLGVRRPDGGRTQLGAWQYDDATRVVASDLGIGARGRLRFQYEEGGHGERITRVSDDAGGRTRFVLAPQGSRYVVVAAEGDGCVGCPPLASGASRGAALPVAGAATLVHDEEGRLLEVQRPSVLAGRSRRLRLVWDTVADGETAVRLPVAIIETGWRPATPAPQRLARAWTLNWIWQAGGFRLAGARAPADAAEADALVGWPAAAPDSAAGWPGLRVERDDFGAVLAWSSAASGRERHELAASGAVLARHFADGRAWTYRRDTQGRLLGLAAEGVQVDVAWQEGQAVEIRQAEERERRQYDAQGRLSVRERRRPADGPERWSAVDRYMHDDQGRLVRHDLAEGGALHYRWRADGRLAAIVWEDADGARREVIDAAPGEAGYRYGNGVRLVPWFRHGRLAGLAHGRVGRRTQRARPVWAQQLVFDAAGRIAGEVLRSHGLPAEHWRYGYDEQGRLARVEGPGVSHGEAGLAWQADGGRAGPGEIRERDASGLPRHVDGWRLQYSGLRRLAQVSRGERVARYRHNAYGERVSATYGNDATAGTWEFVYEGQRLAAVWRGGQGQARPWRRYLHAGAVPVAMIDYTGRAPTLYFLHADAIGLPRAVTDGQGAVRWEGTYSPFGELTGMAGEPRLMPLLRLPGQVVDPLTGWHDNYQRTYEPGRGQYLEPDPFGPPALHAHALPPGVALRTSAFGYAAQQPRRYADPAGLVLLAFDGTSNDALTHANVHQFAELYEGDPQAAPGSAVHYAAGPGGPGPQGAADAAFALTAQRILDAQWAHLIARLQEAAGAQEPTPIDLIGYSRGAALARHFSNMVAGMVRERRFWEWQDGIGAVTGCVDLRFVGLFDSVAQFGLFGSANDLFDFRVSPAWSAVAHAVALHEQRRLFPLLSLADANGVLPLNVVELPFVGAHADIGGGLGWTEADGTERHDLSDVALQWMTDMAARAGVSLRGLSLVQQTVSDPVLHDFRNALERSNQALVDGVWGDAGGAANSALPGLLYPDRAVLAADGSVLAEHQRGHARYGVQERRRTEAFIQRAHAWLSSSDEAAGVVSLPDYAAWLAQR</sequence>
<feature type="domain" description="T6SS Phospholipase effector Tle1-like catalytic" evidence="2">
    <location>
        <begin position="1082"/>
        <end position="1185"/>
    </location>
</feature>